<accession>A0A7L6N313</accession>
<feature type="binding site" evidence="4">
    <location>
        <position position="150"/>
    </location>
    <ligand>
        <name>Mg(2+)</name>
        <dbReference type="ChEBI" id="CHEBI:18420"/>
    </ligand>
</feature>
<dbReference type="GO" id="GO:0000287">
    <property type="term" value="F:magnesium ion binding"/>
    <property type="evidence" value="ECO:0007669"/>
    <property type="project" value="UniProtKB-UniRule"/>
</dbReference>
<dbReference type="KEGG" id="tbk:HF295_00700"/>
<keyword evidence="2 4" id="KW-0808">Transferase</keyword>
<keyword evidence="4" id="KW-0460">Magnesium</keyword>
<comment type="similarity">
    <text evidence="4">Belongs to the class I-like SAM-binding methyltransferase superfamily. Cation-dependent O-methyltransferase family.</text>
</comment>
<dbReference type="HAMAP" id="MF_02217">
    <property type="entry name" value="TrmR_methyltr"/>
    <property type="match status" value="1"/>
</dbReference>
<feature type="binding site" evidence="4">
    <location>
        <position position="79"/>
    </location>
    <ligand>
        <name>S-adenosyl-L-methionine</name>
        <dbReference type="ChEBI" id="CHEBI:59789"/>
    </ligand>
</feature>
<sequence length="206" mass="23377">MINAYLKSLNQPLVHPMVDLMKKQALNDHVPIITDEGIRFLIQLLKIKNAKKVLEIGTAIGYSSILMALFTHVDITTIERDEKLFKIAEENINKANLQKKIKVILADAHDVSINDQDYDLLFIDAAKASYIDFFEKFSKNVSTGGVIVTDNLLFRGLVASPQGIESKNRLQLVKKINKFNEYIIKQEDYDTYIYPIGDGMSISIKK</sequence>
<evidence type="ECO:0000256" key="4">
    <source>
        <dbReference type="HAMAP-Rule" id="MF_02217"/>
    </source>
</evidence>
<dbReference type="GO" id="GO:0008171">
    <property type="term" value="F:O-methyltransferase activity"/>
    <property type="evidence" value="ECO:0007669"/>
    <property type="project" value="InterPro"/>
</dbReference>
<feature type="binding site" evidence="4">
    <location>
        <position position="151"/>
    </location>
    <ligand>
        <name>Mg(2+)</name>
        <dbReference type="ChEBI" id="CHEBI:18420"/>
    </ligand>
</feature>
<comment type="catalytic activity">
    <reaction evidence="4">
        <text>5-hydroxyuridine(34) in tRNA + S-adenosyl-L-methionine = 5-methoxyuridine(34) in tRNA + S-adenosyl-L-homocysteine + H(+)</text>
        <dbReference type="Rhea" id="RHEA:60524"/>
        <dbReference type="Rhea" id="RHEA-COMP:13381"/>
        <dbReference type="Rhea" id="RHEA-COMP:15591"/>
        <dbReference type="ChEBI" id="CHEBI:15378"/>
        <dbReference type="ChEBI" id="CHEBI:57856"/>
        <dbReference type="ChEBI" id="CHEBI:59789"/>
        <dbReference type="ChEBI" id="CHEBI:136877"/>
        <dbReference type="ChEBI" id="CHEBI:143860"/>
    </reaction>
</comment>
<protein>
    <recommendedName>
        <fullName evidence="4">tRNA 5-hydroxyuridine methyltransferase</fullName>
        <ecNumber evidence="4">2.1.1.-</ecNumber>
    </recommendedName>
    <alternativeName>
        <fullName evidence="4">ho5U methyltransferase</fullName>
    </alternativeName>
</protein>
<dbReference type="SUPFAM" id="SSF53335">
    <property type="entry name" value="S-adenosyl-L-methionine-dependent methyltransferases"/>
    <property type="match status" value="1"/>
</dbReference>
<dbReference type="Gene3D" id="3.40.50.150">
    <property type="entry name" value="Vaccinia Virus protein VP39"/>
    <property type="match status" value="1"/>
</dbReference>
<dbReference type="InterPro" id="IPR043675">
    <property type="entry name" value="TrmR_methyltr"/>
</dbReference>
<dbReference type="AlphaFoldDB" id="A0A7L6N313"/>
<dbReference type="CDD" id="cd02440">
    <property type="entry name" value="AdoMet_MTases"/>
    <property type="match status" value="1"/>
</dbReference>
<keyword evidence="3 4" id="KW-0949">S-adenosyl-L-methionine</keyword>
<feature type="binding site" evidence="4">
    <location>
        <position position="124"/>
    </location>
    <ligand>
        <name>S-adenosyl-L-methionine</name>
        <dbReference type="ChEBI" id="CHEBI:59789"/>
    </ligand>
</feature>
<evidence type="ECO:0000313" key="5">
    <source>
        <dbReference type="EMBL" id="QLY39455.1"/>
    </source>
</evidence>
<feature type="binding site" evidence="4">
    <location>
        <begin position="107"/>
        <end position="108"/>
    </location>
    <ligand>
        <name>S-adenosyl-L-methionine</name>
        <dbReference type="ChEBI" id="CHEBI:59789"/>
    </ligand>
</feature>
<dbReference type="InterPro" id="IPR050362">
    <property type="entry name" value="Cation-dep_OMT"/>
</dbReference>
<dbReference type="GO" id="GO:0016300">
    <property type="term" value="F:tRNA (uridine) methyltransferase activity"/>
    <property type="evidence" value="ECO:0007669"/>
    <property type="project" value="UniProtKB-UniRule"/>
</dbReference>
<evidence type="ECO:0000313" key="6">
    <source>
        <dbReference type="Proteomes" id="UP000512167"/>
    </source>
</evidence>
<gene>
    <name evidence="4" type="primary">trmR</name>
    <name evidence="5" type="ORF">HF295_00700</name>
</gene>
<dbReference type="InterPro" id="IPR029063">
    <property type="entry name" value="SAM-dependent_MTases_sf"/>
</dbReference>
<feature type="binding site" evidence="4">
    <location>
        <position position="124"/>
    </location>
    <ligand>
        <name>Mg(2+)</name>
        <dbReference type="ChEBI" id="CHEBI:18420"/>
    </ligand>
</feature>
<proteinExistence type="inferred from homology"/>
<feature type="binding site" evidence="4">
    <location>
        <position position="63"/>
    </location>
    <ligand>
        <name>S-adenosyl-L-methionine</name>
        <dbReference type="ChEBI" id="CHEBI:59789"/>
    </ligand>
</feature>
<name>A0A7L6N313_9MOLU</name>
<evidence type="ECO:0000256" key="2">
    <source>
        <dbReference type="ARBA" id="ARBA00022679"/>
    </source>
</evidence>
<dbReference type="PANTHER" id="PTHR10509">
    <property type="entry name" value="O-METHYLTRANSFERASE-RELATED"/>
    <property type="match status" value="1"/>
</dbReference>
<dbReference type="PANTHER" id="PTHR10509:SF14">
    <property type="entry name" value="CAFFEOYL-COA O-METHYLTRANSFERASE 3-RELATED"/>
    <property type="match status" value="1"/>
</dbReference>
<comment type="subunit">
    <text evidence="4">Homodimer.</text>
</comment>
<keyword evidence="6" id="KW-1185">Reference proteome</keyword>
<dbReference type="GO" id="GO:0008757">
    <property type="term" value="F:S-adenosylmethionine-dependent methyltransferase activity"/>
    <property type="evidence" value="ECO:0007669"/>
    <property type="project" value="TreeGrafter"/>
</dbReference>
<keyword evidence="1 4" id="KW-0489">Methyltransferase</keyword>
<dbReference type="Pfam" id="PF01596">
    <property type="entry name" value="Methyltransf_3"/>
    <property type="match status" value="1"/>
</dbReference>
<dbReference type="GO" id="GO:0030488">
    <property type="term" value="P:tRNA methylation"/>
    <property type="evidence" value="ECO:0007669"/>
    <property type="project" value="UniProtKB-UniRule"/>
</dbReference>
<organism evidence="5 6">
    <name type="scientific">Hujiaoplasma nucleasis</name>
    <dbReference type="NCBI Taxonomy" id="2725268"/>
    <lineage>
        <taxon>Bacteria</taxon>
        <taxon>Bacillati</taxon>
        <taxon>Mycoplasmatota</taxon>
        <taxon>Mollicutes</taxon>
        <taxon>Candidatus Izemoplasmatales</taxon>
        <taxon>Hujiaoplasmataceae</taxon>
        <taxon>Hujiaoplasma</taxon>
    </lineage>
</organism>
<evidence type="ECO:0000256" key="3">
    <source>
        <dbReference type="ARBA" id="ARBA00022691"/>
    </source>
</evidence>
<keyword evidence="4" id="KW-0819">tRNA processing</keyword>
<dbReference type="PROSITE" id="PS51682">
    <property type="entry name" value="SAM_OMT_I"/>
    <property type="match status" value="1"/>
</dbReference>
<comment type="function">
    <text evidence="4">Catalyzes the methylation of 5-hydroxyuridine (ho5U) to form 5-methoxyuridine (mo5U) at position 34 in tRNAs.</text>
</comment>
<reference evidence="5 6" key="1">
    <citation type="submission" date="2020-04" db="EMBL/GenBank/DDBJ databases">
        <authorList>
            <person name="Zheng R.K."/>
            <person name="Sun C.M."/>
        </authorList>
    </citation>
    <scope>NUCLEOTIDE SEQUENCE [LARGE SCALE GENOMIC DNA]</scope>
    <source>
        <strain evidence="6">zrk29</strain>
    </source>
</reference>
<dbReference type="EC" id="2.1.1.-" evidence="4"/>
<evidence type="ECO:0000256" key="1">
    <source>
        <dbReference type="ARBA" id="ARBA00022603"/>
    </source>
</evidence>
<dbReference type="RefSeq" id="WP_312031924.1">
    <property type="nucleotide sequence ID" value="NZ_CP051151.1"/>
</dbReference>
<keyword evidence="4" id="KW-0479">Metal-binding</keyword>
<dbReference type="InterPro" id="IPR002935">
    <property type="entry name" value="SAM_O-MeTrfase"/>
</dbReference>
<dbReference type="EMBL" id="CP051151">
    <property type="protein sequence ID" value="QLY39455.1"/>
    <property type="molecule type" value="Genomic_DNA"/>
</dbReference>
<feature type="binding site" evidence="4">
    <location>
        <position position="33"/>
    </location>
    <ligand>
        <name>S-adenosyl-L-methionine</name>
        <dbReference type="ChEBI" id="CHEBI:59789"/>
    </ligand>
</feature>
<dbReference type="Proteomes" id="UP000512167">
    <property type="component" value="Chromosome"/>
</dbReference>